<dbReference type="Proteomes" id="UP000679126">
    <property type="component" value="Unassembled WGS sequence"/>
</dbReference>
<dbReference type="InterPro" id="IPR022409">
    <property type="entry name" value="PKD/Chitinase_dom"/>
</dbReference>
<protein>
    <submittedName>
        <fullName evidence="2">Gliding motility-associated C-terminal domain-containing protein</fullName>
    </submittedName>
</protein>
<dbReference type="NCBIfam" id="TIGR04131">
    <property type="entry name" value="Bac_Flav_CTERM"/>
    <property type="match status" value="1"/>
</dbReference>
<evidence type="ECO:0000259" key="1">
    <source>
        <dbReference type="PROSITE" id="PS50093"/>
    </source>
</evidence>
<dbReference type="Gene3D" id="2.60.40.10">
    <property type="entry name" value="Immunoglobulins"/>
    <property type="match status" value="2"/>
</dbReference>
<dbReference type="CDD" id="cd00146">
    <property type="entry name" value="PKD"/>
    <property type="match status" value="1"/>
</dbReference>
<organism evidence="2 3">
    <name type="scientific">Chitinophaga chungangae</name>
    <dbReference type="NCBI Taxonomy" id="2821488"/>
    <lineage>
        <taxon>Bacteria</taxon>
        <taxon>Pseudomonadati</taxon>
        <taxon>Bacteroidota</taxon>
        <taxon>Chitinophagia</taxon>
        <taxon>Chitinophagales</taxon>
        <taxon>Chitinophagaceae</taxon>
        <taxon>Chitinophaga</taxon>
    </lineage>
</organism>
<reference evidence="3" key="1">
    <citation type="submission" date="2021-03" db="EMBL/GenBank/DDBJ databases">
        <title>Assistant Professor.</title>
        <authorList>
            <person name="Huq M.A."/>
        </authorList>
    </citation>
    <scope>NUCLEOTIDE SEQUENCE [LARGE SCALE GENOMIC DNA]</scope>
    <source>
        <strain evidence="3">MAH-28</strain>
    </source>
</reference>
<dbReference type="RefSeq" id="WP_209145311.1">
    <property type="nucleotide sequence ID" value="NZ_JAGHKP010000002.1"/>
</dbReference>
<dbReference type="InterPro" id="IPR035986">
    <property type="entry name" value="PKD_dom_sf"/>
</dbReference>
<dbReference type="Pfam" id="PF13585">
    <property type="entry name" value="CHU_C"/>
    <property type="match status" value="1"/>
</dbReference>
<evidence type="ECO:0000313" key="2">
    <source>
        <dbReference type="EMBL" id="MBO9152315.1"/>
    </source>
</evidence>
<keyword evidence="3" id="KW-1185">Reference proteome</keyword>
<accession>A0ABS3YCB0</accession>
<dbReference type="PROSITE" id="PS50093">
    <property type="entry name" value="PKD"/>
    <property type="match status" value="2"/>
</dbReference>
<dbReference type="InterPro" id="IPR026341">
    <property type="entry name" value="T9SS_type_B"/>
</dbReference>
<dbReference type="SMART" id="SM00089">
    <property type="entry name" value="PKD"/>
    <property type="match status" value="3"/>
</dbReference>
<dbReference type="InterPro" id="IPR013783">
    <property type="entry name" value="Ig-like_fold"/>
</dbReference>
<dbReference type="SUPFAM" id="SSF49299">
    <property type="entry name" value="PKD domain"/>
    <property type="match status" value="2"/>
</dbReference>
<evidence type="ECO:0000313" key="3">
    <source>
        <dbReference type="Proteomes" id="UP000679126"/>
    </source>
</evidence>
<proteinExistence type="predicted"/>
<dbReference type="EMBL" id="JAGHKP010000002">
    <property type="protein sequence ID" value="MBO9152315.1"/>
    <property type="molecule type" value="Genomic_DNA"/>
</dbReference>
<name>A0ABS3YCB0_9BACT</name>
<comment type="caution">
    <text evidence="2">The sequence shown here is derived from an EMBL/GenBank/DDBJ whole genome shotgun (WGS) entry which is preliminary data.</text>
</comment>
<dbReference type="InterPro" id="IPR000601">
    <property type="entry name" value="PKD_dom"/>
</dbReference>
<feature type="domain" description="PKD" evidence="1">
    <location>
        <begin position="424"/>
        <end position="475"/>
    </location>
</feature>
<feature type="domain" description="PKD" evidence="1">
    <location>
        <begin position="327"/>
        <end position="374"/>
    </location>
</feature>
<dbReference type="Pfam" id="PF18911">
    <property type="entry name" value="PKD_4"/>
    <property type="match status" value="1"/>
</dbReference>
<sequence>MRHILLLIFIGCSFTLKADHITGGEMYYTLRSSSGGMNTYHVTLKQFRSCFTPNRNFYNPIYIGIFNRVTGERIRDEQVPLSREEEQSGTSDDPCITRPPLICFYVGYWEFDVTLPVSADGYLLTSQVTNRVDGITNLDPGYGRIGATYTAEIPGSRPLTAAPANSSARFTGSDLITICAENSFNYSFAAEDADGDELRYFFSEAYQTVGYSGGGPGGPGGGGGGQQSQPVVEPPYYPLPYGSGFSGSSPLGNQVTINPATGMVSGIAPGVGIYVVTVCVQEIRNGVAIATQRKDLQLSITGCTIAAASLLPEYMLCGNTQRLTVTNQSNSPLIASWSWEFSNSAGNVVYRTSGQTADYTFPAPGTYDVKLVTNRGMQCPDSTVSKALVYPGFDPRFSSAGACISKPVLFRDETTTAFGTVNFWDWDFGDGGTQTDFSQLQHPTYAYPSTGPKSVRLITHNSVGCKDTLVQTVTILDKPPILLAFRDTLICPPDPLQLRANGLGTFTWSPAVNMTGANTATPNVNVTTDTKYYVDLDYDGCLNRDSVTIRAVDQVTLGLPADTVICLGDAISLRPASDGLLYSWTPAASLNNASVKNPLATPTGNTRYVVTASISNCTATDDINVNTVPYPQANAGPDTVICFETFATLHATTDGSSYTWSPLQPQTLTPTVHPEATTQYIFTATDTRGCPKPVRDTVLVTVLPKVQASAGRDTAVVLGQPLQLNASGGLQYTWSPAGGLSNPFIANPLITFSSPTRAIRYRVLVQDEAGCMDSAFINVKVYNTLPQVFVPTAFTPNGDGTNDLLRPIGAGIQEIRYFSVYNRWGQLVFTSSKNGLGWDGRINGAPQTNGVYVWQVMAVDYLGQDFFLTGTATLIR</sequence>
<gene>
    <name evidence="2" type="ORF">J7I43_08840</name>
</gene>